<evidence type="ECO:0000313" key="1">
    <source>
        <dbReference type="EMBL" id="XDI38573.1"/>
    </source>
</evidence>
<organism evidence="1">
    <name type="scientific">Alkalihalophilus sp. As8PL</name>
    <dbReference type="NCBI Taxonomy" id="3237103"/>
    <lineage>
        <taxon>Bacteria</taxon>
        <taxon>Bacillati</taxon>
        <taxon>Bacillota</taxon>
        <taxon>Bacilli</taxon>
        <taxon>Bacillales</taxon>
        <taxon>Bacillaceae</taxon>
        <taxon>Alkalihalophilus</taxon>
    </lineage>
</organism>
<sequence length="133" mass="15591">MRYEEFKLALINSRPGDWLYDHDTSVYVLKDNISITIDSDITVPSEGFSEDWISVYEDDIAYEKFFNLRYNGVPIERFHTVAVDGFRVFIPYPDKERMTITEEQYRIADIVNLVYNGPELLDYFGRGDLSVVI</sequence>
<reference evidence="1" key="1">
    <citation type="submission" date="2024-07" db="EMBL/GenBank/DDBJ databases">
        <title>Identification and characteristics of an arsenic-resistant bacterial isolate, which belongs to a novel species.</title>
        <authorList>
            <person name="Juszczyk A."/>
            <person name="Kowalczyk A."/>
            <person name="Was K."/>
            <person name="Kosowicz W."/>
            <person name="Budzyn A."/>
            <person name="Latowski D."/>
        </authorList>
    </citation>
    <scope>NUCLEOTIDE SEQUENCE</scope>
    <source>
        <strain evidence="1">As8PL</strain>
    </source>
</reference>
<dbReference type="AlphaFoldDB" id="A0AB39BY63"/>
<dbReference type="EMBL" id="CP162551">
    <property type="protein sequence ID" value="XDI38573.1"/>
    <property type="molecule type" value="Genomic_DNA"/>
</dbReference>
<gene>
    <name evidence="1" type="ORF">AB3N04_09805</name>
</gene>
<dbReference type="RefSeq" id="WP_368505848.1">
    <property type="nucleotide sequence ID" value="NZ_CP162551.1"/>
</dbReference>
<protein>
    <submittedName>
        <fullName evidence="1">Uncharacterized protein</fullName>
    </submittedName>
</protein>
<proteinExistence type="predicted"/>
<name>A0AB39BY63_9BACI</name>
<accession>A0AB39BY63</accession>